<dbReference type="OrthoDB" id="10476041at2759"/>
<dbReference type="GeneID" id="5011283"/>
<dbReference type="AlphaFoldDB" id="A0BHT9"/>
<dbReference type="Proteomes" id="UP000000600">
    <property type="component" value="Unassembled WGS sequence"/>
</dbReference>
<dbReference type="EMBL" id="CT867996">
    <property type="protein sequence ID" value="CAK58106.1"/>
    <property type="molecule type" value="Genomic_DNA"/>
</dbReference>
<dbReference type="RefSeq" id="XP_001425504.1">
    <property type="nucleotide sequence ID" value="XM_001425467.1"/>
</dbReference>
<evidence type="ECO:0008006" key="3">
    <source>
        <dbReference type="Google" id="ProtNLM"/>
    </source>
</evidence>
<dbReference type="KEGG" id="ptm:GSPATT00029142001"/>
<reference evidence="1 2" key="1">
    <citation type="journal article" date="2006" name="Nature">
        <title>Global trends of whole-genome duplications revealed by the ciliate Paramecium tetraurelia.</title>
        <authorList>
            <consortium name="Genoscope"/>
            <person name="Aury J.-M."/>
            <person name="Jaillon O."/>
            <person name="Duret L."/>
            <person name="Noel B."/>
            <person name="Jubin C."/>
            <person name="Porcel B.M."/>
            <person name="Segurens B."/>
            <person name="Daubin V."/>
            <person name="Anthouard V."/>
            <person name="Aiach N."/>
            <person name="Arnaiz O."/>
            <person name="Billaut A."/>
            <person name="Beisson J."/>
            <person name="Blanc I."/>
            <person name="Bouhouche K."/>
            <person name="Camara F."/>
            <person name="Duharcourt S."/>
            <person name="Guigo R."/>
            <person name="Gogendeau D."/>
            <person name="Katinka M."/>
            <person name="Keller A.-M."/>
            <person name="Kissmehl R."/>
            <person name="Klotz C."/>
            <person name="Koll F."/>
            <person name="Le Moue A."/>
            <person name="Lepere C."/>
            <person name="Malinsky S."/>
            <person name="Nowacki M."/>
            <person name="Nowak J.K."/>
            <person name="Plattner H."/>
            <person name="Poulain J."/>
            <person name="Ruiz F."/>
            <person name="Serrano V."/>
            <person name="Zagulski M."/>
            <person name="Dessen P."/>
            <person name="Betermier M."/>
            <person name="Weissenbach J."/>
            <person name="Scarpelli C."/>
            <person name="Schachter V."/>
            <person name="Sperling L."/>
            <person name="Meyer E."/>
            <person name="Cohen J."/>
            <person name="Wincker P."/>
        </authorList>
    </citation>
    <scope>NUCLEOTIDE SEQUENCE [LARGE SCALE GENOMIC DNA]</scope>
    <source>
        <strain evidence="1 2">Stock d4-2</strain>
    </source>
</reference>
<proteinExistence type="predicted"/>
<name>A0BHT9_PARTE</name>
<organism evidence="1 2">
    <name type="scientific">Paramecium tetraurelia</name>
    <dbReference type="NCBI Taxonomy" id="5888"/>
    <lineage>
        <taxon>Eukaryota</taxon>
        <taxon>Sar</taxon>
        <taxon>Alveolata</taxon>
        <taxon>Ciliophora</taxon>
        <taxon>Intramacronucleata</taxon>
        <taxon>Oligohymenophorea</taxon>
        <taxon>Peniculida</taxon>
        <taxon>Parameciidae</taxon>
        <taxon>Paramecium</taxon>
    </lineage>
</organism>
<accession>A0BHT9</accession>
<keyword evidence="2" id="KW-1185">Reference proteome</keyword>
<gene>
    <name evidence="1" type="ORF">GSPATT00029142001</name>
</gene>
<evidence type="ECO:0000313" key="2">
    <source>
        <dbReference type="Proteomes" id="UP000000600"/>
    </source>
</evidence>
<dbReference type="HOGENOM" id="CLU_1542997_0_0_1"/>
<sequence length="174" mass="20915">MNQIKELEIKCSIEDHDYAQLVCLNKECKANRVYCDQCIRNGDHIAHINDQWNIQKLILIFQNIEKESETLKSDLCLINQEINKIFTQLNQKITKKYQYSKERLQKLDAKQLHQILNYIIKYEEVEKSVLNEVKKCSDDMIMQIKRYTSELKIEELLIKNSRKIKYNTVILKRY</sequence>
<protein>
    <recommendedName>
        <fullName evidence="3">B box-type domain-containing protein</fullName>
    </recommendedName>
</protein>
<dbReference type="OMA" id="HIAHIND"/>
<evidence type="ECO:0000313" key="1">
    <source>
        <dbReference type="EMBL" id="CAK58106.1"/>
    </source>
</evidence>
<dbReference type="InParanoid" id="A0BHT9"/>